<keyword evidence="4" id="KW-0560">Oxidoreductase</keyword>
<reference evidence="6" key="1">
    <citation type="submission" date="2021-01" db="EMBL/GenBank/DDBJ databases">
        <authorList>
            <consortium name="Aspergillus chevalieri M1 genome sequencing consortium"/>
            <person name="Kazuki M."/>
            <person name="Futagami T."/>
        </authorList>
    </citation>
    <scope>NUCLEOTIDE SEQUENCE</scope>
    <source>
        <strain evidence="6">M1</strain>
    </source>
</reference>
<dbReference type="AlphaFoldDB" id="A0A7R7ZKB2"/>
<dbReference type="PANTHER" id="PTHR43004">
    <property type="entry name" value="TRK SYSTEM POTASSIUM UPTAKE PROTEIN"/>
    <property type="match status" value="1"/>
</dbReference>
<dbReference type="GO" id="GO:0016709">
    <property type="term" value="F:oxidoreductase activity, acting on paired donors, with incorporation or reduction of molecular oxygen, NAD(P)H as one donor, and incorporation of one atom of oxygen"/>
    <property type="evidence" value="ECO:0007669"/>
    <property type="project" value="UniProtKB-ARBA"/>
</dbReference>
<evidence type="ECO:0000313" key="6">
    <source>
        <dbReference type="EMBL" id="BCR83897.1"/>
    </source>
</evidence>
<dbReference type="Proteomes" id="UP000637239">
    <property type="component" value="Chromosome 1"/>
</dbReference>
<protein>
    <recommendedName>
        <fullName evidence="5">FAD-binding domain-containing protein</fullName>
    </recommendedName>
</protein>
<proteinExistence type="predicted"/>
<dbReference type="KEGG" id="ache:ACHE_11299S"/>
<evidence type="ECO:0000256" key="3">
    <source>
        <dbReference type="ARBA" id="ARBA00022827"/>
    </source>
</evidence>
<sequence>MVMASLRRLSTQMNRHTVRSEYLISCDGGSSRVRKRAGIKMIGEQMPARFYLVHFRSQELAEKLTFGLGKLPPGTKIDPREVVYRILDGKFKIDEVPVHSKWTLNFSIVEQYHTDSLRVLLAGDAAHRIARHGGYGMNTGVMDALDLGCRLAALHKGYGKEFLL</sequence>
<dbReference type="InterPro" id="IPR050641">
    <property type="entry name" value="RIFMO-like"/>
</dbReference>
<reference evidence="6" key="2">
    <citation type="submission" date="2021-02" db="EMBL/GenBank/DDBJ databases">
        <title>Aspergillus chevalieri M1 genome sequence.</title>
        <authorList>
            <person name="Kadooka C."/>
            <person name="Mori K."/>
            <person name="Futagami T."/>
        </authorList>
    </citation>
    <scope>NUCLEOTIDE SEQUENCE</scope>
    <source>
        <strain evidence="6">M1</strain>
    </source>
</reference>
<keyword evidence="3" id="KW-0274">FAD</keyword>
<gene>
    <name evidence="6" type="ORF">ACHE_11299S</name>
</gene>
<dbReference type="GO" id="GO:0071949">
    <property type="term" value="F:FAD binding"/>
    <property type="evidence" value="ECO:0007669"/>
    <property type="project" value="InterPro"/>
</dbReference>
<keyword evidence="2" id="KW-0285">Flavoprotein</keyword>
<dbReference type="PANTHER" id="PTHR43004:SF19">
    <property type="entry name" value="BINDING MONOOXYGENASE, PUTATIVE (JCVI)-RELATED"/>
    <property type="match status" value="1"/>
</dbReference>
<evidence type="ECO:0000256" key="1">
    <source>
        <dbReference type="ARBA" id="ARBA00001974"/>
    </source>
</evidence>
<evidence type="ECO:0000313" key="7">
    <source>
        <dbReference type="Proteomes" id="UP000637239"/>
    </source>
</evidence>
<dbReference type="Gene3D" id="3.50.50.60">
    <property type="entry name" value="FAD/NAD(P)-binding domain"/>
    <property type="match status" value="2"/>
</dbReference>
<accession>A0A7R7ZKB2</accession>
<comment type="cofactor">
    <cofactor evidence="1">
        <name>FAD</name>
        <dbReference type="ChEBI" id="CHEBI:57692"/>
    </cofactor>
</comment>
<dbReference type="SUPFAM" id="SSF51905">
    <property type="entry name" value="FAD/NAD(P)-binding domain"/>
    <property type="match status" value="1"/>
</dbReference>
<keyword evidence="7" id="KW-1185">Reference proteome</keyword>
<dbReference type="InterPro" id="IPR002938">
    <property type="entry name" value="FAD-bd"/>
</dbReference>
<dbReference type="EMBL" id="AP024416">
    <property type="protein sequence ID" value="BCR83897.1"/>
    <property type="molecule type" value="Genomic_DNA"/>
</dbReference>
<dbReference type="Pfam" id="PF01494">
    <property type="entry name" value="FAD_binding_3"/>
    <property type="match status" value="2"/>
</dbReference>
<dbReference type="RefSeq" id="XP_043132419.1">
    <property type="nucleotide sequence ID" value="XM_043275852.1"/>
</dbReference>
<dbReference type="GeneID" id="66978256"/>
<feature type="domain" description="FAD-binding" evidence="5">
    <location>
        <begin position="12"/>
        <end position="61"/>
    </location>
</feature>
<evidence type="ECO:0000256" key="2">
    <source>
        <dbReference type="ARBA" id="ARBA00022630"/>
    </source>
</evidence>
<name>A0A7R7ZKB2_ASPCH</name>
<dbReference type="InterPro" id="IPR036188">
    <property type="entry name" value="FAD/NAD-bd_sf"/>
</dbReference>
<organism evidence="6 7">
    <name type="scientific">Aspergillus chevalieri</name>
    <name type="common">Eurotium chevalieri</name>
    <dbReference type="NCBI Taxonomy" id="182096"/>
    <lineage>
        <taxon>Eukaryota</taxon>
        <taxon>Fungi</taxon>
        <taxon>Dikarya</taxon>
        <taxon>Ascomycota</taxon>
        <taxon>Pezizomycotina</taxon>
        <taxon>Eurotiomycetes</taxon>
        <taxon>Eurotiomycetidae</taxon>
        <taxon>Eurotiales</taxon>
        <taxon>Aspergillaceae</taxon>
        <taxon>Aspergillus</taxon>
        <taxon>Aspergillus subgen. Aspergillus</taxon>
    </lineage>
</organism>
<dbReference type="Gene3D" id="3.30.9.10">
    <property type="entry name" value="D-Amino Acid Oxidase, subunit A, domain 2"/>
    <property type="match status" value="2"/>
</dbReference>
<feature type="domain" description="FAD-binding" evidence="5">
    <location>
        <begin position="95"/>
        <end position="164"/>
    </location>
</feature>
<evidence type="ECO:0000256" key="4">
    <source>
        <dbReference type="ARBA" id="ARBA00023002"/>
    </source>
</evidence>
<evidence type="ECO:0000259" key="5">
    <source>
        <dbReference type="Pfam" id="PF01494"/>
    </source>
</evidence>